<dbReference type="InterPro" id="IPR027417">
    <property type="entry name" value="P-loop_NTPase"/>
</dbReference>
<dbReference type="EMBL" id="VEWN01000004">
    <property type="protein sequence ID" value="KAA1056589.1"/>
    <property type="molecule type" value="Genomic_DNA"/>
</dbReference>
<accession>A0A5B0KX00</accession>
<dbReference type="AlphaFoldDB" id="A0A5B0KX00"/>
<evidence type="ECO:0000313" key="2">
    <source>
        <dbReference type="Proteomes" id="UP000325333"/>
    </source>
</evidence>
<dbReference type="Gene3D" id="3.40.50.300">
    <property type="entry name" value="P-loop containing nucleotide triphosphate hydrolases"/>
    <property type="match status" value="1"/>
</dbReference>
<evidence type="ECO:0000313" key="1">
    <source>
        <dbReference type="EMBL" id="KAA1056589.1"/>
    </source>
</evidence>
<protein>
    <recommendedName>
        <fullName evidence="3">Phospholipid/cholesterol/gamma-HCH transport system ATP-binding protein</fullName>
    </recommendedName>
</protein>
<proteinExistence type="predicted"/>
<dbReference type="RefSeq" id="WP_149649717.1">
    <property type="nucleotide sequence ID" value="NZ_VEWN01000004.1"/>
</dbReference>
<reference evidence="1 2" key="1">
    <citation type="submission" date="2019-07" db="EMBL/GenBank/DDBJ databases">
        <title>Genome sequencing of the stress-tolerant strain Azospirillum brasilense Az19.</title>
        <authorList>
            <person name="Maroniche G.A."/>
            <person name="Garcia J.E."/>
            <person name="Pagnussat L."/>
            <person name="Amenta M."/>
            <person name="Creus C.M."/>
        </authorList>
    </citation>
    <scope>NUCLEOTIDE SEQUENCE [LARGE SCALE GENOMIC DNA]</scope>
    <source>
        <strain evidence="1 2">Az19</strain>
    </source>
</reference>
<comment type="caution">
    <text evidence="1">The sequence shown here is derived from an EMBL/GenBank/DDBJ whole genome shotgun (WGS) entry which is preliminary data.</text>
</comment>
<sequence length="221" mass="23548">MADPPVIEFDGAALENGITVDLALHAGELALIDPGDESHERAVVDAACGLTIPVRGAVRMLGRDWRRLPPDLANALRGRIGHGFRPGAWISYLSVLDNIMLAQLHHTTRPEADIRNEAVRLSMAFGLPGVPTGLPADCGPGDLARAGLVRAFMGSPALVILESPPGDLTGALINRIRTVRDRGTSVVWLTLAPELWHDQAIPASQRCRLHGGVIAAAKDRP</sequence>
<organism evidence="1 2">
    <name type="scientific">Azospirillum argentinense</name>
    <dbReference type="NCBI Taxonomy" id="2970906"/>
    <lineage>
        <taxon>Bacteria</taxon>
        <taxon>Pseudomonadati</taxon>
        <taxon>Pseudomonadota</taxon>
        <taxon>Alphaproteobacteria</taxon>
        <taxon>Rhodospirillales</taxon>
        <taxon>Azospirillaceae</taxon>
        <taxon>Azospirillum</taxon>
    </lineage>
</organism>
<dbReference type="Proteomes" id="UP000325333">
    <property type="component" value="Unassembled WGS sequence"/>
</dbReference>
<gene>
    <name evidence="1" type="ORF">FH063_004737</name>
</gene>
<evidence type="ECO:0008006" key="3">
    <source>
        <dbReference type="Google" id="ProtNLM"/>
    </source>
</evidence>
<dbReference type="SUPFAM" id="SSF52540">
    <property type="entry name" value="P-loop containing nucleoside triphosphate hydrolases"/>
    <property type="match status" value="1"/>
</dbReference>
<name>A0A5B0KX00_9PROT</name>